<keyword evidence="5 7" id="KW-0472">Membrane</keyword>
<evidence type="ECO:0000256" key="6">
    <source>
        <dbReference type="ARBA" id="ARBA00023237"/>
    </source>
</evidence>
<dbReference type="InterPro" id="IPR023997">
    <property type="entry name" value="TonB-dep_OMP_SusC/RagA_CS"/>
</dbReference>
<dbReference type="InterPro" id="IPR012910">
    <property type="entry name" value="Plug_dom"/>
</dbReference>
<dbReference type="Gene3D" id="3.55.50.30">
    <property type="match status" value="1"/>
</dbReference>
<evidence type="ECO:0000256" key="8">
    <source>
        <dbReference type="SAM" id="Phobius"/>
    </source>
</evidence>
<evidence type="ECO:0000256" key="1">
    <source>
        <dbReference type="ARBA" id="ARBA00004571"/>
    </source>
</evidence>
<dbReference type="NCBIfam" id="TIGR04056">
    <property type="entry name" value="OMP_RagA_SusC"/>
    <property type="match status" value="1"/>
</dbReference>
<dbReference type="Gene3D" id="2.40.170.20">
    <property type="entry name" value="TonB-dependent receptor, beta-barrel domain"/>
    <property type="match status" value="1"/>
</dbReference>
<protein>
    <submittedName>
        <fullName evidence="10">TonB-linked SusC/RagA family outer membrane protein</fullName>
    </submittedName>
</protein>
<dbReference type="InterPro" id="IPR036942">
    <property type="entry name" value="Beta-barrel_TonB_sf"/>
</dbReference>
<organism evidence="10 11">
    <name type="scientific">Sphingobacterium yanglingense</name>
    <dbReference type="NCBI Taxonomy" id="1437280"/>
    <lineage>
        <taxon>Bacteria</taxon>
        <taxon>Pseudomonadati</taxon>
        <taxon>Bacteroidota</taxon>
        <taxon>Sphingobacteriia</taxon>
        <taxon>Sphingobacteriales</taxon>
        <taxon>Sphingobacteriaceae</taxon>
        <taxon>Sphingobacterium</taxon>
    </lineage>
</organism>
<keyword evidence="3 7" id="KW-1134">Transmembrane beta strand</keyword>
<accession>A0A4R6W6F3</accession>
<dbReference type="NCBIfam" id="TIGR04057">
    <property type="entry name" value="SusC_RagA_signa"/>
    <property type="match status" value="1"/>
</dbReference>
<name>A0A4R6W6F3_9SPHI</name>
<keyword evidence="4 7" id="KW-0812">Transmembrane</keyword>
<dbReference type="InterPro" id="IPR011662">
    <property type="entry name" value="Secretin/TonB_short_N"/>
</dbReference>
<dbReference type="InterPro" id="IPR008969">
    <property type="entry name" value="CarboxyPept-like_regulatory"/>
</dbReference>
<dbReference type="Proteomes" id="UP000295292">
    <property type="component" value="Unassembled WGS sequence"/>
</dbReference>
<dbReference type="PROSITE" id="PS52016">
    <property type="entry name" value="TONB_DEPENDENT_REC_3"/>
    <property type="match status" value="1"/>
</dbReference>
<evidence type="ECO:0000256" key="7">
    <source>
        <dbReference type="PROSITE-ProRule" id="PRU01360"/>
    </source>
</evidence>
<dbReference type="SMART" id="SM00965">
    <property type="entry name" value="STN"/>
    <property type="match status" value="1"/>
</dbReference>
<dbReference type="Pfam" id="PF07715">
    <property type="entry name" value="Plug"/>
    <property type="match status" value="1"/>
</dbReference>
<keyword evidence="2 7" id="KW-0813">Transport</keyword>
<keyword evidence="6 7" id="KW-0998">Cell outer membrane</keyword>
<sequence length="1122" mass="124669">MNGNLDVLRGLASAVWRSSRFLSRTKILLLASSVMFMSMGIAQVIHIEGRNMSLRQILDELKKQSGYSVFIRKDVLDNASTINLQKKNRTVEELLEEVTRGQQLDYQIKGKEIVLSKKATAPQAVQKTSRSTVELDAQQETVVRGVLVDTEGKPVAKATVSSKSTGTKVESDASGRFQIKVSLPDELLVSYIGFAPKRVAVADTKALRITLQSTAVAVEDVVVTGIFERPEGNFTGAVTSISGAELKNVSSSNVFAAISALDPAFRIVPNNAVGGNINEMPEIQIRGANSMPNLSGELSANPNAPLFILDGFEVTLQRVVDLDMNMIQSITILKDASATSIYGSRGANGVLVITSVAPKPGKIQVTFNNDFRLTTPDLSVYNLLNAREKLDFEKRVGFYTAEQGNRQYILDQVYNDRAAAIASGVDTDWLGFPTQVGTSNRSTLYLQGGDEYIRYGLQLSGDFQNGVMKGQKRNNYSGQFDLTYNVKNLRFQNSIRIFQNTSNESPYGSFAQYARMNPYWRPFDSNGLPNQILESNTFGTFTNPLYDATLNTLDKSQYFGISNNLKVRWNIMQGLHAETSFSLNKQNGSSDQFYPAQHSKFTGVTNVNEKGSYDVRNDNSLGYESLTTLNYTKNINKHLIYSTLGFNIASNSNNYYSISTVGFPFDRLDNLLFANQYKPNTRPIGDESTVRRLGYLFNANYAYDNRYLLDFSARRDGSSQFGSDKRYGSFWSTGIGWNIHNEDFFVKNEQINRLKIRASYGSTGSLNIPAYRAQTRYSFGVDNVYDGELGAAIMGLGNRELSWQEVKTLNLGTDVTLFKERLDIRFEYYRSLTDNTITNVSLAPSNGFSDYAENLGKIQNTGFEFSGRYKIIDNKKEGILWSVNVGAITNKNILKELSNKLKLTNANTNAANTKQRAPNIMLEEGQAINSIFVVPSLGVDPITGAEVLLKKDGSTTFTWAAADKVAYGVTDPKWNGVFGTNLNYKGFELGMIFNYRVGGQMYNQTLVDKVQGADTKYNVDRRAYDLGWTKPGDESMFTKFGTTEVITKLSSRFVQDDNVLSLSSASLGYNFYRHAFVKRIGLNSFSLVAITNDLFTLSSIQVERGTNNPFARTFSLSLRAGF</sequence>
<comment type="subcellular location">
    <subcellularLocation>
        <location evidence="1 7">Cell outer membrane</location>
        <topology evidence="1 7">Multi-pass membrane protein</topology>
    </subcellularLocation>
</comment>
<dbReference type="SUPFAM" id="SSF56935">
    <property type="entry name" value="Porins"/>
    <property type="match status" value="1"/>
</dbReference>
<dbReference type="Gene3D" id="2.170.130.10">
    <property type="entry name" value="TonB-dependent receptor, plug domain"/>
    <property type="match status" value="1"/>
</dbReference>
<dbReference type="SUPFAM" id="SSF49464">
    <property type="entry name" value="Carboxypeptidase regulatory domain-like"/>
    <property type="match status" value="1"/>
</dbReference>
<dbReference type="EMBL" id="SNYV01000020">
    <property type="protein sequence ID" value="TDQ72238.1"/>
    <property type="molecule type" value="Genomic_DNA"/>
</dbReference>
<dbReference type="Gene3D" id="2.60.40.1120">
    <property type="entry name" value="Carboxypeptidase-like, regulatory domain"/>
    <property type="match status" value="1"/>
</dbReference>
<evidence type="ECO:0000313" key="10">
    <source>
        <dbReference type="EMBL" id="TDQ72238.1"/>
    </source>
</evidence>
<dbReference type="AlphaFoldDB" id="A0A4R6W6F3"/>
<evidence type="ECO:0000256" key="2">
    <source>
        <dbReference type="ARBA" id="ARBA00022448"/>
    </source>
</evidence>
<dbReference type="OrthoDB" id="1094723at2"/>
<dbReference type="InterPro" id="IPR023996">
    <property type="entry name" value="TonB-dep_OMP_SusC/RagA"/>
</dbReference>
<evidence type="ECO:0000256" key="4">
    <source>
        <dbReference type="ARBA" id="ARBA00022692"/>
    </source>
</evidence>
<keyword evidence="11" id="KW-1185">Reference proteome</keyword>
<gene>
    <name evidence="10" type="ORF">CLV99_4701</name>
</gene>
<dbReference type="InterPro" id="IPR039426">
    <property type="entry name" value="TonB-dep_rcpt-like"/>
</dbReference>
<dbReference type="RefSeq" id="WP_133586826.1">
    <property type="nucleotide sequence ID" value="NZ_SNYV01000020.1"/>
</dbReference>
<dbReference type="InterPro" id="IPR037066">
    <property type="entry name" value="Plug_dom_sf"/>
</dbReference>
<comment type="caution">
    <text evidence="10">The sequence shown here is derived from an EMBL/GenBank/DDBJ whole genome shotgun (WGS) entry which is preliminary data.</text>
</comment>
<keyword evidence="8" id="KW-1133">Transmembrane helix</keyword>
<reference evidence="10 11" key="1">
    <citation type="submission" date="2019-03" db="EMBL/GenBank/DDBJ databases">
        <title>Genomic Encyclopedia of Archaeal and Bacterial Type Strains, Phase II (KMG-II): from individual species to whole genera.</title>
        <authorList>
            <person name="Goeker M."/>
        </authorList>
    </citation>
    <scope>NUCLEOTIDE SEQUENCE [LARGE SCALE GENOMIC DNA]</scope>
    <source>
        <strain evidence="10 11">DSM 28353</strain>
    </source>
</reference>
<dbReference type="GO" id="GO:0009279">
    <property type="term" value="C:cell outer membrane"/>
    <property type="evidence" value="ECO:0007669"/>
    <property type="project" value="UniProtKB-SubCell"/>
</dbReference>
<evidence type="ECO:0000256" key="3">
    <source>
        <dbReference type="ARBA" id="ARBA00022452"/>
    </source>
</evidence>
<evidence type="ECO:0000313" key="11">
    <source>
        <dbReference type="Proteomes" id="UP000295292"/>
    </source>
</evidence>
<dbReference type="Pfam" id="PF13715">
    <property type="entry name" value="CarbopepD_reg_2"/>
    <property type="match status" value="1"/>
</dbReference>
<evidence type="ECO:0000256" key="5">
    <source>
        <dbReference type="ARBA" id="ARBA00023136"/>
    </source>
</evidence>
<feature type="transmembrane region" description="Helical" evidence="8">
    <location>
        <begin position="27"/>
        <end position="47"/>
    </location>
</feature>
<comment type="similarity">
    <text evidence="7">Belongs to the TonB-dependent receptor family.</text>
</comment>
<feature type="domain" description="Secretin/TonB short N-terminal" evidence="9">
    <location>
        <begin position="67"/>
        <end position="118"/>
    </location>
</feature>
<proteinExistence type="inferred from homology"/>
<evidence type="ECO:0000259" key="9">
    <source>
        <dbReference type="SMART" id="SM00965"/>
    </source>
</evidence>